<comment type="subcellular location">
    <subcellularLocation>
        <location evidence="1">Periplasm</location>
    </subcellularLocation>
</comment>
<keyword evidence="3" id="KW-0574">Periplasm</keyword>
<dbReference type="GO" id="GO:0016829">
    <property type="term" value="F:lyase activity"/>
    <property type="evidence" value="ECO:0007669"/>
    <property type="project" value="UniProtKB-KW"/>
</dbReference>
<dbReference type="PANTHER" id="PTHR39210:SF1">
    <property type="entry name" value="HEPARIN-SULFATE LYASE"/>
    <property type="match status" value="1"/>
</dbReference>
<organism evidence="6 7">
    <name type="scientific">Verrucosispora sioxanthis</name>
    <dbReference type="NCBI Taxonomy" id="2499994"/>
    <lineage>
        <taxon>Bacteria</taxon>
        <taxon>Bacillati</taxon>
        <taxon>Actinomycetota</taxon>
        <taxon>Actinomycetes</taxon>
        <taxon>Micromonosporales</taxon>
        <taxon>Micromonosporaceae</taxon>
        <taxon>Micromonospora</taxon>
    </lineage>
</organism>
<accession>A0A6M1LDJ3</accession>
<proteinExistence type="predicted"/>
<name>A0A6M1LDJ3_9ACTN</name>
<reference evidence="6 7" key="1">
    <citation type="submission" date="2020-02" db="EMBL/GenBank/DDBJ databases">
        <title>Draft Genome Sequence of Verrucosispora sp. Strain CWR15, Isolated from Gulf of Mexico Sponge.</title>
        <authorList>
            <person name="Kennedy S.J."/>
            <person name="Cella E."/>
            <person name="Azarian T."/>
            <person name="Baker B.J."/>
            <person name="Shaw L.N."/>
        </authorList>
    </citation>
    <scope>NUCLEOTIDE SEQUENCE [LARGE SCALE GENOMIC DNA]</scope>
    <source>
        <strain evidence="6 7">CWR15</strain>
    </source>
</reference>
<evidence type="ECO:0000256" key="4">
    <source>
        <dbReference type="ARBA" id="ARBA00023239"/>
    </source>
</evidence>
<feature type="domain" description="Heparinase II/III-like C-terminal" evidence="5">
    <location>
        <begin position="310"/>
        <end position="461"/>
    </location>
</feature>
<comment type="caution">
    <text evidence="6">The sequence shown here is derived from an EMBL/GenBank/DDBJ whole genome shotgun (WGS) entry which is preliminary data.</text>
</comment>
<dbReference type="PANTHER" id="PTHR39210">
    <property type="entry name" value="HEPARIN-SULFATE LYASE"/>
    <property type="match status" value="1"/>
</dbReference>
<dbReference type="InterPro" id="IPR008929">
    <property type="entry name" value="Chondroitin_lyas"/>
</dbReference>
<evidence type="ECO:0000256" key="3">
    <source>
        <dbReference type="ARBA" id="ARBA00022764"/>
    </source>
</evidence>
<dbReference type="InterPro" id="IPR012480">
    <property type="entry name" value="Hepar_II_III_C"/>
</dbReference>
<protein>
    <recommendedName>
        <fullName evidence="5">Heparinase II/III-like C-terminal domain-containing protein</fullName>
    </recommendedName>
</protein>
<dbReference type="RefSeq" id="WP_164450097.1">
    <property type="nucleotide sequence ID" value="NZ_SAIY01000014.1"/>
</dbReference>
<evidence type="ECO:0000313" key="6">
    <source>
        <dbReference type="EMBL" id="NGM16241.1"/>
    </source>
</evidence>
<sequence>MVPVIGAPGAPPRAPVLPAERGGWWHAYVCPAHGVELEHDSLLDGVLPAGGARCRHGCRIDEPAVRGAWTVLAHQASARRIRALARSPQAADRHLAVDLLTAYARQYAALGAAPHDGAAEWMLRGRLFHQALTEAIWAVSIGQAARALRAIGQPLPTEVTQLLRALGTAAGQARDALVADGRFDSNYTAWLIAAGAACSGRPEWISGQHGMGDHVLAAIRPDGWEWEGSTYYHGFVLRAYLLTLEALPHVAVPGQVRSRLTAMVGVLDTLTTSGGLLPALHDGPYDRPPAQYEMDELRELLPLLGAGANQPGPVTVYPTTGYAVLRGSGLHAVVDFGPHGGSHGHRDKLALYLYGANTPWQPDPGQVPYAHRGWRQHYASTAAHPTFSVDGLDQAECAGHLLGHDDRSVSVGCDTAYPGVSARRRLTLRDGALVDELTVETDRPRRIAVQLRPDVDLTVRAGAGGSLETVWPGRQTLRGQHTSSTAAVAMCRPGPGPADDPQRVRTWVDWTAVDATTVTFRSIYRLEN</sequence>
<dbReference type="AlphaFoldDB" id="A0A6M1LDJ3"/>
<dbReference type="EMBL" id="SAIY01000014">
    <property type="protein sequence ID" value="NGM16241.1"/>
    <property type="molecule type" value="Genomic_DNA"/>
</dbReference>
<dbReference type="GO" id="GO:0042597">
    <property type="term" value="C:periplasmic space"/>
    <property type="evidence" value="ECO:0007669"/>
    <property type="project" value="UniProtKB-SubCell"/>
</dbReference>
<dbReference type="Proteomes" id="UP000478148">
    <property type="component" value="Unassembled WGS sequence"/>
</dbReference>
<evidence type="ECO:0000313" key="7">
    <source>
        <dbReference type="Proteomes" id="UP000478148"/>
    </source>
</evidence>
<dbReference type="Gene3D" id="1.50.10.100">
    <property type="entry name" value="Chondroitin AC/alginate lyase"/>
    <property type="match status" value="1"/>
</dbReference>
<evidence type="ECO:0000259" key="5">
    <source>
        <dbReference type="Pfam" id="PF07940"/>
    </source>
</evidence>
<keyword evidence="2" id="KW-0732">Signal</keyword>
<evidence type="ECO:0000256" key="1">
    <source>
        <dbReference type="ARBA" id="ARBA00004418"/>
    </source>
</evidence>
<dbReference type="SUPFAM" id="SSF48230">
    <property type="entry name" value="Chondroitin AC/alginate lyase"/>
    <property type="match status" value="1"/>
</dbReference>
<gene>
    <name evidence="6" type="ORF">ENC19_28285</name>
</gene>
<evidence type="ECO:0000256" key="2">
    <source>
        <dbReference type="ARBA" id="ARBA00022729"/>
    </source>
</evidence>
<dbReference type="Gene3D" id="2.70.98.70">
    <property type="match status" value="1"/>
</dbReference>
<keyword evidence="7" id="KW-1185">Reference proteome</keyword>
<dbReference type="Pfam" id="PF07940">
    <property type="entry name" value="Hepar_II_III_C"/>
    <property type="match status" value="1"/>
</dbReference>
<keyword evidence="4" id="KW-0456">Lyase</keyword>